<protein>
    <recommendedName>
        <fullName evidence="2">Type II secretion system protein H</fullName>
    </recommendedName>
    <alternativeName>
        <fullName evidence="10">General secretion pathway protein H</fullName>
    </alternativeName>
</protein>
<evidence type="ECO:0000256" key="3">
    <source>
        <dbReference type="ARBA" id="ARBA00022475"/>
    </source>
</evidence>
<dbReference type="KEGG" id="maga:Mag101_14470"/>
<keyword evidence="6 11" id="KW-0812">Transmembrane</keyword>
<feature type="domain" description="General secretion pathway GspH" evidence="12">
    <location>
        <begin position="42"/>
        <end position="159"/>
    </location>
</feature>
<keyword evidence="14" id="KW-1185">Reference proteome</keyword>
<evidence type="ECO:0000313" key="14">
    <source>
        <dbReference type="Proteomes" id="UP000188219"/>
    </source>
</evidence>
<sequence>MVHQRGLTLIELLITCSVLGVLLAIGIPSFQQQLEANRTRVAADTLLQAIHLTRSKAISTNRRATLRRLDTWHAGWEVFYDRDFDGERDTNEQQITSASALDGVTINGNGPLADYISFIGSGESRYAGTASGGGFQAGTFTICPTTPGEGYQLILARSGRVRIDRAAAADCE</sequence>
<dbReference type="AlphaFoldDB" id="A0A1Q2M837"/>
<comment type="similarity">
    <text evidence="9">Belongs to the GSP H family.</text>
</comment>
<dbReference type="Pfam" id="PF07963">
    <property type="entry name" value="N_methyl"/>
    <property type="match status" value="1"/>
</dbReference>
<dbReference type="InterPro" id="IPR045584">
    <property type="entry name" value="Pilin-like"/>
</dbReference>
<evidence type="ECO:0000256" key="1">
    <source>
        <dbReference type="ARBA" id="ARBA00004377"/>
    </source>
</evidence>
<dbReference type="STRING" id="260552.Mag101_14470"/>
<dbReference type="GO" id="GO:0005886">
    <property type="term" value="C:plasma membrane"/>
    <property type="evidence" value="ECO:0007669"/>
    <property type="project" value="UniProtKB-SubCell"/>
</dbReference>
<dbReference type="GO" id="GO:0015628">
    <property type="term" value="P:protein secretion by the type II secretion system"/>
    <property type="evidence" value="ECO:0007669"/>
    <property type="project" value="InterPro"/>
</dbReference>
<evidence type="ECO:0000256" key="11">
    <source>
        <dbReference type="SAM" id="Phobius"/>
    </source>
</evidence>
<dbReference type="Proteomes" id="UP000188219">
    <property type="component" value="Chromosome"/>
</dbReference>
<evidence type="ECO:0000256" key="8">
    <source>
        <dbReference type="ARBA" id="ARBA00023136"/>
    </source>
</evidence>
<evidence type="ECO:0000256" key="4">
    <source>
        <dbReference type="ARBA" id="ARBA00022481"/>
    </source>
</evidence>
<evidence type="ECO:0000256" key="10">
    <source>
        <dbReference type="ARBA" id="ARBA00030775"/>
    </source>
</evidence>
<keyword evidence="7 11" id="KW-1133">Transmembrane helix</keyword>
<evidence type="ECO:0000256" key="9">
    <source>
        <dbReference type="ARBA" id="ARBA00025772"/>
    </source>
</evidence>
<evidence type="ECO:0000313" key="13">
    <source>
        <dbReference type="EMBL" id="AQQ68698.1"/>
    </source>
</evidence>
<evidence type="ECO:0000256" key="5">
    <source>
        <dbReference type="ARBA" id="ARBA00022519"/>
    </source>
</evidence>
<dbReference type="GO" id="GO:0015627">
    <property type="term" value="C:type II protein secretion system complex"/>
    <property type="evidence" value="ECO:0007669"/>
    <property type="project" value="InterPro"/>
</dbReference>
<dbReference type="Pfam" id="PF12019">
    <property type="entry name" value="GspH"/>
    <property type="match status" value="1"/>
</dbReference>
<proteinExistence type="inferred from homology"/>
<keyword evidence="5" id="KW-0997">Cell inner membrane</keyword>
<reference evidence="13" key="1">
    <citation type="submission" date="2017-02" db="EMBL/GenBank/DDBJ databases">
        <title>Genome of Microbulbifer agarilyticus GP101.</title>
        <authorList>
            <person name="Jung J."/>
            <person name="Bae S.S."/>
            <person name="Baek K."/>
        </authorList>
    </citation>
    <scope>NUCLEOTIDE SEQUENCE [LARGE SCALE GENOMIC DNA]</scope>
    <source>
        <strain evidence="13">GP101</strain>
    </source>
</reference>
<comment type="subcellular location">
    <subcellularLocation>
        <location evidence="1">Cell inner membrane</location>
        <topology evidence="1">Single-pass membrane protein</topology>
    </subcellularLocation>
</comment>
<name>A0A1Q2M837_9GAMM</name>
<keyword evidence="3" id="KW-1003">Cell membrane</keyword>
<evidence type="ECO:0000256" key="7">
    <source>
        <dbReference type="ARBA" id="ARBA00022989"/>
    </source>
</evidence>
<dbReference type="SUPFAM" id="SSF54523">
    <property type="entry name" value="Pili subunits"/>
    <property type="match status" value="1"/>
</dbReference>
<feature type="transmembrane region" description="Helical" evidence="11">
    <location>
        <begin position="12"/>
        <end position="30"/>
    </location>
</feature>
<dbReference type="InterPro" id="IPR012902">
    <property type="entry name" value="N_methyl_site"/>
</dbReference>
<dbReference type="InterPro" id="IPR022346">
    <property type="entry name" value="T2SS_GspH"/>
</dbReference>
<accession>A0A1Q2M837</accession>
<evidence type="ECO:0000259" key="12">
    <source>
        <dbReference type="Pfam" id="PF12019"/>
    </source>
</evidence>
<keyword evidence="4" id="KW-0488">Methylation</keyword>
<evidence type="ECO:0000256" key="2">
    <source>
        <dbReference type="ARBA" id="ARBA00021549"/>
    </source>
</evidence>
<gene>
    <name evidence="13" type="ORF">Mag101_14470</name>
</gene>
<dbReference type="EMBL" id="CP019650">
    <property type="protein sequence ID" value="AQQ68698.1"/>
    <property type="molecule type" value="Genomic_DNA"/>
</dbReference>
<keyword evidence="8 11" id="KW-0472">Membrane</keyword>
<organism evidence="13 14">
    <name type="scientific">Microbulbifer agarilyticus</name>
    <dbReference type="NCBI Taxonomy" id="260552"/>
    <lineage>
        <taxon>Bacteria</taxon>
        <taxon>Pseudomonadati</taxon>
        <taxon>Pseudomonadota</taxon>
        <taxon>Gammaproteobacteria</taxon>
        <taxon>Cellvibrionales</taxon>
        <taxon>Microbulbiferaceae</taxon>
        <taxon>Microbulbifer</taxon>
    </lineage>
</organism>
<dbReference type="NCBIfam" id="TIGR02532">
    <property type="entry name" value="IV_pilin_GFxxxE"/>
    <property type="match status" value="1"/>
</dbReference>
<evidence type="ECO:0000256" key="6">
    <source>
        <dbReference type="ARBA" id="ARBA00022692"/>
    </source>
</evidence>
<dbReference type="Gene3D" id="3.55.40.10">
    <property type="entry name" value="minor pseudopilin epsh domain"/>
    <property type="match status" value="1"/>
</dbReference>